<evidence type="ECO:0000256" key="4">
    <source>
        <dbReference type="ARBA" id="ARBA00023136"/>
    </source>
</evidence>
<dbReference type="Pfam" id="PF13848">
    <property type="entry name" value="Thioredoxin_6"/>
    <property type="match status" value="1"/>
</dbReference>
<dbReference type="InterPro" id="IPR052250">
    <property type="entry name" value="PDI_TMX3"/>
</dbReference>
<comment type="subcellular location">
    <subcellularLocation>
        <location evidence="1">Membrane</location>
        <topology evidence="1">Single-pass membrane protein</topology>
    </subcellularLocation>
</comment>
<dbReference type="Gene3D" id="3.40.30.10">
    <property type="entry name" value="Glutaredoxin"/>
    <property type="match status" value="1"/>
</dbReference>
<keyword evidence="4 5" id="KW-0472">Membrane</keyword>
<dbReference type="EMBL" id="LT555008">
    <property type="protein sequence ID" value="SAM09390.1"/>
    <property type="molecule type" value="Genomic_DNA"/>
</dbReference>
<dbReference type="STRING" id="4829.A0A168T348"/>
<name>A0A168T348_ABSGL</name>
<evidence type="ECO:0000313" key="7">
    <source>
        <dbReference type="Proteomes" id="UP000078561"/>
    </source>
</evidence>
<dbReference type="Proteomes" id="UP000078561">
    <property type="component" value="Unassembled WGS sequence"/>
</dbReference>
<accession>A0A168T348</accession>
<evidence type="ECO:0000313" key="6">
    <source>
        <dbReference type="EMBL" id="SAM09390.1"/>
    </source>
</evidence>
<dbReference type="InParanoid" id="A0A168T348"/>
<sequence length="268" mass="29613">MTGPATVALDSSSLASLYTHPVALLHTHSKDDRPETIQAVAAKFLDSIPFYTTSDPKVNTALKLPPGRHTVLIKGDLQQVYPGADNDEQGYIDWVRDNKYPLVTRIDSSNAKDILKGDRWVVLMVVGNDLAYDPFHAMARLTPGVLFAELNGQAWQSYVKRVYGITTFPTLILVDPKTKRYFDQDLEEMPFTTDRPDAVFAALQQPDALTGYTTEPSRSLSTVQKMVTFVGDHVLVFGIGLLGLLAVVVTLAISTDQQDDDDAKKKKE</sequence>
<organism evidence="6">
    <name type="scientific">Absidia glauca</name>
    <name type="common">Pin mould</name>
    <dbReference type="NCBI Taxonomy" id="4829"/>
    <lineage>
        <taxon>Eukaryota</taxon>
        <taxon>Fungi</taxon>
        <taxon>Fungi incertae sedis</taxon>
        <taxon>Mucoromycota</taxon>
        <taxon>Mucoromycotina</taxon>
        <taxon>Mucoromycetes</taxon>
        <taxon>Mucorales</taxon>
        <taxon>Cunninghamellaceae</taxon>
        <taxon>Absidia</taxon>
    </lineage>
</organism>
<dbReference type="PANTHER" id="PTHR46426:SF1">
    <property type="entry name" value="PROTEIN DISULFIDE-ISOMERASE TMX3"/>
    <property type="match status" value="1"/>
</dbReference>
<evidence type="ECO:0000256" key="3">
    <source>
        <dbReference type="ARBA" id="ARBA00022989"/>
    </source>
</evidence>
<dbReference type="AlphaFoldDB" id="A0A168T348"/>
<dbReference type="OrthoDB" id="427280at2759"/>
<dbReference type="GO" id="GO:0016020">
    <property type="term" value="C:membrane"/>
    <property type="evidence" value="ECO:0007669"/>
    <property type="project" value="UniProtKB-SubCell"/>
</dbReference>
<dbReference type="PANTHER" id="PTHR46426">
    <property type="entry name" value="PROTEIN DISULFIDE-ISOMERASE TMX3"/>
    <property type="match status" value="1"/>
</dbReference>
<evidence type="ECO:0000256" key="2">
    <source>
        <dbReference type="ARBA" id="ARBA00022692"/>
    </source>
</evidence>
<keyword evidence="3 5" id="KW-1133">Transmembrane helix</keyword>
<keyword evidence="7" id="KW-1185">Reference proteome</keyword>
<gene>
    <name evidence="6" type="primary">ABSGL_15066.1 scaffold 15162</name>
</gene>
<evidence type="ECO:0008006" key="8">
    <source>
        <dbReference type="Google" id="ProtNLM"/>
    </source>
</evidence>
<dbReference type="GO" id="GO:0005783">
    <property type="term" value="C:endoplasmic reticulum"/>
    <property type="evidence" value="ECO:0007669"/>
    <property type="project" value="TreeGrafter"/>
</dbReference>
<proteinExistence type="predicted"/>
<evidence type="ECO:0000256" key="5">
    <source>
        <dbReference type="SAM" id="Phobius"/>
    </source>
</evidence>
<protein>
    <recommendedName>
        <fullName evidence="8">Thioredoxin domain-containing protein</fullName>
    </recommendedName>
</protein>
<evidence type="ECO:0000256" key="1">
    <source>
        <dbReference type="ARBA" id="ARBA00004167"/>
    </source>
</evidence>
<reference evidence="6" key="1">
    <citation type="submission" date="2016-04" db="EMBL/GenBank/DDBJ databases">
        <authorList>
            <person name="Evans L.H."/>
            <person name="Alamgir A."/>
            <person name="Owens N."/>
            <person name="Weber N.D."/>
            <person name="Virtaneva K."/>
            <person name="Barbian K."/>
            <person name="Babar A."/>
            <person name="Rosenke K."/>
        </authorList>
    </citation>
    <scope>NUCLEOTIDE SEQUENCE [LARGE SCALE GENOMIC DNA]</scope>
    <source>
        <strain evidence="6">CBS 101.48</strain>
    </source>
</reference>
<keyword evidence="2 5" id="KW-0812">Transmembrane</keyword>
<feature type="transmembrane region" description="Helical" evidence="5">
    <location>
        <begin position="234"/>
        <end position="253"/>
    </location>
</feature>